<reference evidence="1 2" key="1">
    <citation type="submission" date="2020-08" db="EMBL/GenBank/DDBJ databases">
        <title>The genome sequence of type strain Novosphingobium flavum NBRC 111647.</title>
        <authorList>
            <person name="Liu Y."/>
        </authorList>
    </citation>
    <scope>NUCLEOTIDE SEQUENCE [LARGE SCALE GENOMIC DNA]</scope>
    <source>
        <strain evidence="1 2">NBRC 111647</strain>
    </source>
</reference>
<dbReference type="InterPro" id="IPR003795">
    <property type="entry name" value="DUF192"/>
</dbReference>
<dbReference type="Pfam" id="PF02643">
    <property type="entry name" value="DUF192"/>
    <property type="match status" value="1"/>
</dbReference>
<protein>
    <submittedName>
        <fullName evidence="1">DUF192 domain-containing protein</fullName>
    </submittedName>
</protein>
<dbReference type="PANTHER" id="PTHR37953:SF1">
    <property type="entry name" value="UPF0127 PROTEIN MJ1496"/>
    <property type="match status" value="1"/>
</dbReference>
<dbReference type="Gene3D" id="2.60.120.1140">
    <property type="entry name" value="Protein of unknown function DUF192"/>
    <property type="match status" value="1"/>
</dbReference>
<keyword evidence="2" id="KW-1185">Reference proteome</keyword>
<dbReference type="EMBL" id="JACLAW010000013">
    <property type="protein sequence ID" value="MBC2666891.1"/>
    <property type="molecule type" value="Genomic_DNA"/>
</dbReference>
<accession>A0A7X1FTX8</accession>
<evidence type="ECO:0000313" key="2">
    <source>
        <dbReference type="Proteomes" id="UP000566813"/>
    </source>
</evidence>
<sequence>MLAVAAVALAACSPGTVESKQAGGQAVSAVHPVSGLKVVPLTAGGHKFRVEVAATGAEQEKGLMFRKEMGADEGMIFPMDPPRQAYFWMRNTVMPLDIIFIGADHKVLNVVGAKPYDETPLPSAGKAAAVLEINVGRAAQLGIGPGTAVNW</sequence>
<evidence type="ECO:0000313" key="1">
    <source>
        <dbReference type="EMBL" id="MBC2666891.1"/>
    </source>
</evidence>
<gene>
    <name evidence="1" type="ORF">H7F51_15335</name>
</gene>
<dbReference type="PANTHER" id="PTHR37953">
    <property type="entry name" value="UPF0127 PROTEIN MJ1496"/>
    <property type="match status" value="1"/>
</dbReference>
<name>A0A7X1FTX8_9SPHN</name>
<dbReference type="Proteomes" id="UP000566813">
    <property type="component" value="Unassembled WGS sequence"/>
</dbReference>
<comment type="caution">
    <text evidence="1">The sequence shown here is derived from an EMBL/GenBank/DDBJ whole genome shotgun (WGS) entry which is preliminary data.</text>
</comment>
<dbReference type="InterPro" id="IPR038695">
    <property type="entry name" value="Saro_0823-like_sf"/>
</dbReference>
<dbReference type="AlphaFoldDB" id="A0A7X1FTX8"/>
<proteinExistence type="predicted"/>
<organism evidence="1 2">
    <name type="scientific">Novosphingobium flavum</name>
    <dbReference type="NCBI Taxonomy" id="1778672"/>
    <lineage>
        <taxon>Bacteria</taxon>
        <taxon>Pseudomonadati</taxon>
        <taxon>Pseudomonadota</taxon>
        <taxon>Alphaproteobacteria</taxon>
        <taxon>Sphingomonadales</taxon>
        <taxon>Sphingomonadaceae</taxon>
        <taxon>Novosphingobium</taxon>
    </lineage>
</organism>